<feature type="coiled-coil region" evidence="1">
    <location>
        <begin position="212"/>
        <end position="638"/>
    </location>
</feature>
<evidence type="ECO:0000313" key="4">
    <source>
        <dbReference type="Proteomes" id="UP001146793"/>
    </source>
</evidence>
<accession>A0AAV7YLC9</accession>
<dbReference type="Proteomes" id="UP001146793">
    <property type="component" value="Unassembled WGS sequence"/>
</dbReference>
<gene>
    <name evidence="3" type="ORF">M0812_24134</name>
</gene>
<comment type="caution">
    <text evidence="3">The sequence shown here is derived from an EMBL/GenBank/DDBJ whole genome shotgun (WGS) entry which is preliminary data.</text>
</comment>
<evidence type="ECO:0000256" key="2">
    <source>
        <dbReference type="SAM" id="MobiDB-lite"/>
    </source>
</evidence>
<feature type="compositionally biased region" description="Basic residues" evidence="2">
    <location>
        <begin position="94"/>
        <end position="105"/>
    </location>
</feature>
<evidence type="ECO:0000313" key="3">
    <source>
        <dbReference type="EMBL" id="KAJ3428800.1"/>
    </source>
</evidence>
<keyword evidence="1" id="KW-0175">Coiled coil</keyword>
<organism evidence="3 4">
    <name type="scientific">Anaeramoeba flamelloides</name>
    <dbReference type="NCBI Taxonomy" id="1746091"/>
    <lineage>
        <taxon>Eukaryota</taxon>
        <taxon>Metamonada</taxon>
        <taxon>Anaeramoebidae</taxon>
        <taxon>Anaeramoeba</taxon>
    </lineage>
</organism>
<evidence type="ECO:0000256" key="1">
    <source>
        <dbReference type="SAM" id="Coils"/>
    </source>
</evidence>
<reference evidence="3" key="1">
    <citation type="submission" date="2022-08" db="EMBL/GenBank/DDBJ databases">
        <title>Novel sulphate-reducing endosymbionts in the free-living metamonad Anaeramoeba.</title>
        <authorList>
            <person name="Jerlstrom-Hultqvist J."/>
            <person name="Cepicka I."/>
            <person name="Gallot-Lavallee L."/>
            <person name="Salas-Leiva D."/>
            <person name="Curtis B.A."/>
            <person name="Zahonova K."/>
            <person name="Pipaliya S."/>
            <person name="Dacks J."/>
            <person name="Roger A.J."/>
        </authorList>
    </citation>
    <scope>NUCLEOTIDE SEQUENCE</scope>
    <source>
        <strain evidence="3">Busselton2</strain>
    </source>
</reference>
<feature type="region of interest" description="Disordered" evidence="2">
    <location>
        <begin position="13"/>
        <end position="59"/>
    </location>
</feature>
<sequence>MDAYTLVEQLKIHQQRELKKKTRGRGRGRGRGRAKTKVKGRGRGRGRVKKTVKKTKKSIKSEIDFSEIDDLVEGLDNLSNKSTTEEKEKEKPKTKTKKIRQKVKKNSPSTKRIGTKTIGTKTTKKTTTSKVKTSTTKTGPKKIKGTSKGTQSKLKEKGSTKTVSKSKEKSSPKTVSKSKEKGSTKTVSKSKEKGSPKIVDNKGEISKLKYENKQLLSQVETLNFEKQELESELKLQKSKAKTKPTEKPQGGVSLKSANLKIKRLEKELASLQKKYESLENETQNESLEITKQDIVSSESKESYLETINNLEEDLKHERINNDKLRTNIKMLEIKIKNTEISTNEDNNKSNELEEELNDLNDMLEKLTMDKEQLEQQLENSNLEVEEKELQIEELEIELNSLKLEIDAAGEGELLTNRDDQSNYKIVMAKNERLRDALLNIKEQGDEEKKELMEEIEVLKEENELVQDLQEELTLVNEKNNILNDDLEELKLQLDESSQYQEMIEDLSEKILQLEETISKQRTEIDDLQTLINLNKELDEQRELDETELREELEEKDLLLQESDLTLIELKQEIEDKDSTVEQYRELIQILKNEINELKEKEIGQQIEMHQMKKGRGDLQTLSSKVNKLENKIRATKIEINHEKIIANQFRLKNSLITNVLPEEIISDDLKSFESVLFVKRMKFKHTTLLETIDTLYPLERIMSKISTLTSFTKKSKTQNEIEKEEETDNESKKYDYDSFSFSIKFHNLLSILEYLLNQYEYGLSNADETGYKILSQKLYPQIAQIERIVDQFLAMFKQDLVESSSSLTELTECTSLMQRKFNTFLPNLPKWMELEKTLSTIIFSVLASMLELTNYINLINEFIQSRILITKDNIEYSNEQETLKTMKIIREQMNKFLKITIDLKDKFLGMKIEPNENIQDLVKIIHENTWKLLSEAKIISKEVEEMLNLSSPKNELSTTKLKKIQKMLIYETLSLNNLPENILLNENSKLFEIIVFLNKLVSQLSEKMIVLINDNNNLNSNETQTENNILLQDSNENDLPWNSKIQKKKQLLLSTFDLKPQMELLGEENYKLKENLKQKEQQFQDSKMQNELDTKKIETLKNQSKEAIVLKSKVEQLNQKKIFYKSEIQEIGNRYDILQTKNNELEETLRKVAEGDTSGISNLLGRSSDTIITSSVDVLRLTKSLKYLQQEYTCLKSKSIKRNSKLPQTGGESRLLFTYSQHNTNNKNIDSSSSYIDKNKQNEINNIKTHQNEINNLMKTIRTNSAQIKVVDLSDPHGLTKYQLQKKNLQQLQKDTLNVADKVKNVFLNLKGEGSNTTSTSLGKFLNKPKIRQLNNKNIKLIAKLTIPKTTQPSNKHSLILNYKQLKKIHTNLLI</sequence>
<dbReference type="EMBL" id="JANTQA010000057">
    <property type="protein sequence ID" value="KAJ3428800.1"/>
    <property type="molecule type" value="Genomic_DNA"/>
</dbReference>
<feature type="region of interest" description="Disordered" evidence="2">
    <location>
        <begin position="74"/>
        <end position="204"/>
    </location>
</feature>
<name>A0AAV7YLC9_9EUKA</name>
<proteinExistence type="predicted"/>
<feature type="coiled-coil region" evidence="1">
    <location>
        <begin position="1062"/>
        <end position="1155"/>
    </location>
</feature>
<feature type="compositionally biased region" description="Basic residues" evidence="2">
    <location>
        <begin position="18"/>
        <end position="58"/>
    </location>
</feature>
<protein>
    <submittedName>
        <fullName evidence="3">Dynactin subunit</fullName>
    </submittedName>
</protein>
<feature type="compositionally biased region" description="Basic and acidic residues" evidence="2">
    <location>
        <begin position="153"/>
        <end position="204"/>
    </location>
</feature>
<feature type="compositionally biased region" description="Basic and acidic residues" evidence="2">
    <location>
        <begin position="83"/>
        <end position="93"/>
    </location>
</feature>
<feature type="compositionally biased region" description="Low complexity" evidence="2">
    <location>
        <begin position="110"/>
        <end position="138"/>
    </location>
</feature>